<name>A0ABZ1D2R3_9TREE</name>
<proteinExistence type="predicted"/>
<organism evidence="2 3">
    <name type="scientific">Kwoniella shivajii</name>
    <dbReference type="NCBI Taxonomy" id="564305"/>
    <lineage>
        <taxon>Eukaryota</taxon>
        <taxon>Fungi</taxon>
        <taxon>Dikarya</taxon>
        <taxon>Basidiomycota</taxon>
        <taxon>Agaricomycotina</taxon>
        <taxon>Tremellomycetes</taxon>
        <taxon>Tremellales</taxon>
        <taxon>Cryptococcaceae</taxon>
        <taxon>Kwoniella</taxon>
    </lineage>
</organism>
<dbReference type="GeneID" id="87957428"/>
<feature type="region of interest" description="Disordered" evidence="1">
    <location>
        <begin position="466"/>
        <end position="500"/>
    </location>
</feature>
<dbReference type="InterPro" id="IPR032675">
    <property type="entry name" value="LRR_dom_sf"/>
</dbReference>
<protein>
    <recommendedName>
        <fullName evidence="4">F-box domain-containing protein</fullName>
    </recommendedName>
</protein>
<sequence length="526" mass="58863">MPLSLPFRPNNSPSPPSGPLPTLPFEIVRRIIYHRLSIPPSYPFHLEDRYEPSWDAWSGVKGRMEATKRLEERKDVTRTARGLMGVCKAWKPVVMKYLYSSPYLTDNLSCLTSCVLVGDSKWSDINIHQFSIPGRYITLLDLSTISNNIHPTEILKSIRSIFPILPNLQHLRLPPYQEGELPFSLDEISQSPFRKSLKCLEGVHVDMDMMSNGQDGLIDLLRHLPNLEVLHVHGGTIPDSEQILSNEGPYPPLRLDQLHSIKLEDVKSGDLLSTLLESELPSLNRLSVTNYYNQSGDATYKFQEIHGYKIRSLTYLQGKSWPWFLPSEISSTTPCEKILELHPNLIHLSFLLPDYNQLDRFLSTLRESPNHPLQVLTIFKWVEPPPIVPSTPSPIPSITTSGKDTNKLLREIADNPPKNLKRINIDGFRWVKIELGKIAMNAGTSGEMRLLAGLLQKRGIELGDMDGNLAPSPSINTTSSGSGERAYGPMTGGRRRSSGGMTMVRMNIGMSGNAAKESGREDEDGG</sequence>
<gene>
    <name evidence="2" type="ORF">IL334_005297</name>
</gene>
<evidence type="ECO:0000313" key="3">
    <source>
        <dbReference type="Proteomes" id="UP001329825"/>
    </source>
</evidence>
<dbReference type="Gene3D" id="3.80.10.10">
    <property type="entry name" value="Ribonuclease Inhibitor"/>
    <property type="match status" value="1"/>
</dbReference>
<dbReference type="Proteomes" id="UP001329825">
    <property type="component" value="Chromosome 7"/>
</dbReference>
<feature type="compositionally biased region" description="Polar residues" evidence="1">
    <location>
        <begin position="471"/>
        <end position="482"/>
    </location>
</feature>
<evidence type="ECO:0000313" key="2">
    <source>
        <dbReference type="EMBL" id="WRT68321.1"/>
    </source>
</evidence>
<dbReference type="RefSeq" id="XP_062793061.1">
    <property type="nucleotide sequence ID" value="XM_062937010.1"/>
</dbReference>
<evidence type="ECO:0008006" key="4">
    <source>
        <dbReference type="Google" id="ProtNLM"/>
    </source>
</evidence>
<dbReference type="EMBL" id="CP141887">
    <property type="protein sequence ID" value="WRT68321.1"/>
    <property type="molecule type" value="Genomic_DNA"/>
</dbReference>
<evidence type="ECO:0000256" key="1">
    <source>
        <dbReference type="SAM" id="MobiDB-lite"/>
    </source>
</evidence>
<reference evidence="2 3" key="1">
    <citation type="submission" date="2024-01" db="EMBL/GenBank/DDBJ databases">
        <title>Comparative genomics of Cryptococcus and Kwoniella reveals pathogenesis evolution and contrasting modes of karyotype evolution via chromosome fusion or intercentromeric recombination.</title>
        <authorList>
            <person name="Coelho M.A."/>
            <person name="David-Palma M."/>
            <person name="Shea T."/>
            <person name="Bowers K."/>
            <person name="McGinley-Smith S."/>
            <person name="Mohammad A.W."/>
            <person name="Gnirke A."/>
            <person name="Yurkov A.M."/>
            <person name="Nowrousian M."/>
            <person name="Sun S."/>
            <person name="Cuomo C.A."/>
            <person name="Heitman J."/>
        </authorList>
    </citation>
    <scope>NUCLEOTIDE SEQUENCE [LARGE SCALE GENOMIC DNA]</scope>
    <source>
        <strain evidence="2">CBS 11374</strain>
    </source>
</reference>
<keyword evidence="3" id="KW-1185">Reference proteome</keyword>
<accession>A0ABZ1D2R3</accession>